<dbReference type="Proteomes" id="UP000314294">
    <property type="component" value="Unassembled WGS sequence"/>
</dbReference>
<comment type="caution">
    <text evidence="2">The sequence shown here is derived from an EMBL/GenBank/DDBJ whole genome shotgun (WGS) entry which is preliminary data.</text>
</comment>
<feature type="signal peptide" evidence="1">
    <location>
        <begin position="1"/>
        <end position="17"/>
    </location>
</feature>
<evidence type="ECO:0008006" key="4">
    <source>
        <dbReference type="Google" id="ProtNLM"/>
    </source>
</evidence>
<feature type="chain" id="PRO_5021337243" description="Secreted protein" evidence="1">
    <location>
        <begin position="18"/>
        <end position="151"/>
    </location>
</feature>
<name>A0A4Z2IAR7_9TELE</name>
<gene>
    <name evidence="2" type="ORF">EYF80_014951</name>
</gene>
<evidence type="ECO:0000313" key="3">
    <source>
        <dbReference type="Proteomes" id="UP000314294"/>
    </source>
</evidence>
<accession>A0A4Z2IAR7</accession>
<reference evidence="2 3" key="1">
    <citation type="submission" date="2019-03" db="EMBL/GenBank/DDBJ databases">
        <title>First draft genome of Liparis tanakae, snailfish: a comprehensive survey of snailfish specific genes.</title>
        <authorList>
            <person name="Kim W."/>
            <person name="Song I."/>
            <person name="Jeong J.-H."/>
            <person name="Kim D."/>
            <person name="Kim S."/>
            <person name="Ryu S."/>
            <person name="Song J.Y."/>
            <person name="Lee S.K."/>
        </authorList>
    </citation>
    <scope>NUCLEOTIDE SEQUENCE [LARGE SCALE GENOMIC DNA]</scope>
    <source>
        <tissue evidence="2">Muscle</tissue>
    </source>
</reference>
<dbReference type="AlphaFoldDB" id="A0A4Z2IAR7"/>
<protein>
    <recommendedName>
        <fullName evidence="4">Secreted protein</fullName>
    </recommendedName>
</protein>
<proteinExistence type="predicted"/>
<keyword evidence="1" id="KW-0732">Signal</keyword>
<keyword evidence="3" id="KW-1185">Reference proteome</keyword>
<sequence length="151" mass="16724">MGLSWPMSSSFVHLAHSFLSVLMEHRMGPHDRGVVRSRGIQRNNHFFGKHVKRTKRRRRVNACGAATTAPEKTFGGGARMTSLQKTLVCYLAHFPLSPVIGTERWDGDGTGRRATLPDGITSCVNSSEMPSIFTGSERRQIQTASFNYDGT</sequence>
<evidence type="ECO:0000256" key="1">
    <source>
        <dbReference type="SAM" id="SignalP"/>
    </source>
</evidence>
<dbReference type="EMBL" id="SRLO01000110">
    <property type="protein sequence ID" value="TNN74851.1"/>
    <property type="molecule type" value="Genomic_DNA"/>
</dbReference>
<organism evidence="2 3">
    <name type="scientific">Liparis tanakae</name>
    <name type="common">Tanaka's snailfish</name>
    <dbReference type="NCBI Taxonomy" id="230148"/>
    <lineage>
        <taxon>Eukaryota</taxon>
        <taxon>Metazoa</taxon>
        <taxon>Chordata</taxon>
        <taxon>Craniata</taxon>
        <taxon>Vertebrata</taxon>
        <taxon>Euteleostomi</taxon>
        <taxon>Actinopterygii</taxon>
        <taxon>Neopterygii</taxon>
        <taxon>Teleostei</taxon>
        <taxon>Neoteleostei</taxon>
        <taxon>Acanthomorphata</taxon>
        <taxon>Eupercaria</taxon>
        <taxon>Perciformes</taxon>
        <taxon>Cottioidei</taxon>
        <taxon>Cottales</taxon>
        <taxon>Liparidae</taxon>
        <taxon>Liparis</taxon>
    </lineage>
</organism>
<evidence type="ECO:0000313" key="2">
    <source>
        <dbReference type="EMBL" id="TNN74851.1"/>
    </source>
</evidence>